<dbReference type="GO" id="GO:0070824">
    <property type="term" value="C:SHREC complex"/>
    <property type="evidence" value="ECO:0007669"/>
    <property type="project" value="InterPro"/>
</dbReference>
<dbReference type="AlphaFoldDB" id="A0A9P5C338"/>
<feature type="region of interest" description="Disordered" evidence="1">
    <location>
        <begin position="127"/>
        <end position="174"/>
    </location>
</feature>
<dbReference type="GO" id="GO:0033553">
    <property type="term" value="C:rDNA heterochromatin"/>
    <property type="evidence" value="ECO:0007669"/>
    <property type="project" value="TreeGrafter"/>
</dbReference>
<dbReference type="GO" id="GO:0030466">
    <property type="term" value="P:silent mating-type cassette heterochromatin formation"/>
    <property type="evidence" value="ECO:0007669"/>
    <property type="project" value="TreeGrafter"/>
</dbReference>
<keyword evidence="5" id="KW-1185">Reference proteome</keyword>
<evidence type="ECO:0000259" key="2">
    <source>
        <dbReference type="Pfam" id="PF10383"/>
    </source>
</evidence>
<evidence type="ECO:0000259" key="3">
    <source>
        <dbReference type="Pfam" id="PF16761"/>
    </source>
</evidence>
<dbReference type="Pfam" id="PF10383">
    <property type="entry name" value="Clr2"/>
    <property type="match status" value="1"/>
</dbReference>
<dbReference type="EMBL" id="SWKV01000019">
    <property type="protein sequence ID" value="KAF3041657.1"/>
    <property type="molecule type" value="Genomic_DNA"/>
</dbReference>
<dbReference type="InterPro" id="IPR038986">
    <property type="entry name" value="Clr2"/>
</dbReference>
<reference evidence="4" key="1">
    <citation type="submission" date="2019-04" db="EMBL/GenBank/DDBJ databases">
        <title>Sequencing of skin fungus with MAO and IRED activity.</title>
        <authorList>
            <person name="Marsaioli A.J."/>
            <person name="Bonatto J.M.C."/>
            <person name="Reis Junior O."/>
        </authorList>
    </citation>
    <scope>NUCLEOTIDE SEQUENCE</scope>
    <source>
        <strain evidence="4">28M1</strain>
    </source>
</reference>
<dbReference type="OrthoDB" id="438224at2759"/>
<feature type="compositionally biased region" description="Low complexity" evidence="1">
    <location>
        <begin position="131"/>
        <end position="159"/>
    </location>
</feature>
<feature type="region of interest" description="Disordered" evidence="1">
    <location>
        <begin position="1"/>
        <end position="31"/>
    </location>
</feature>
<comment type="caution">
    <text evidence="4">The sequence shown here is derived from an EMBL/GenBank/DDBJ whole genome shotgun (WGS) entry which is preliminary data.</text>
</comment>
<proteinExistence type="predicted"/>
<dbReference type="Pfam" id="PF16761">
    <property type="entry name" value="Clr2_transil"/>
    <property type="match status" value="1"/>
</dbReference>
<dbReference type="PANTHER" id="PTHR38046">
    <property type="entry name" value="CRYPTIC LOCI REGULATOR 2"/>
    <property type="match status" value="1"/>
</dbReference>
<feature type="region of interest" description="Disordered" evidence="1">
    <location>
        <begin position="662"/>
        <end position="763"/>
    </location>
</feature>
<evidence type="ECO:0000256" key="1">
    <source>
        <dbReference type="SAM" id="MobiDB-lite"/>
    </source>
</evidence>
<evidence type="ECO:0000313" key="4">
    <source>
        <dbReference type="EMBL" id="KAF3041657.1"/>
    </source>
</evidence>
<dbReference type="PANTHER" id="PTHR38046:SF1">
    <property type="entry name" value="CRYPTIC LOCI REGULATOR 2"/>
    <property type="match status" value="1"/>
</dbReference>
<dbReference type="Proteomes" id="UP000758155">
    <property type="component" value="Unassembled WGS sequence"/>
</dbReference>
<evidence type="ECO:0000313" key="5">
    <source>
        <dbReference type="Proteomes" id="UP000758155"/>
    </source>
</evidence>
<sequence length="763" mass="86302">MSSPRRVVVRLRPGTDGDATHTPRAGTHEKLDPPTLYLEKIGDQWMQARGEAQPGVKYILESLPPGYTLWQRPRSKDPKHLDKYLYGHPGKKAFDSPNRFFPHFQHLMDHGDSMGCPCTLCSGGSGVLPKSASTSTKARSSSGASSRATSRPSSSQSLSQAFPDPAQAQLRHSTQPAPAIPAFRPFAQAPIKPMPAPSMQYKGRPKQISTGMDTTHVDEEGNPDVYRNLINKLRRHEKVDEAIDEPLSMDWRVEQQLLPDLRRKVVQNPQWAPRVGDIVLYVRDMPNDIHILQYPILKDYRMYDEKEKQWLDQPVWEAGLVSQTPTEEVTINDICENGQKESNVTYSGVRVEPLPDVNNPDKSLSKRHKYIPIRHTRPFVLWKQFLHQARNWHPTILNAQTVTATISLTGKYRFKGVWPEASIYCRAMYLGYEMLAVGDAVRLLPNASHGQTTSTDILIIKSIRLKWSDLDKASDNDWDEGRPYKSTVWIFGAAYTSNPSRQNKEWFPDSQSSEAADDYGEWYPLHPPSKELAIPYSRVMGRLYERNAMALWLNGKPSDHDFLDAGRQALLESRDFARQHDKRISDRPDANWYWADSRAQALDLHTVNGLDVSSHDQLRDTKEWRKKIKIMEGMTNTKVMPAAKPTAAPGIAGRSLRGFMAPDLPDLPDLPVRSQLSRVSNTTSESSSVASSSTTGEKLAAAASRKRLSHIDLSSDEKEDEDNDEELNKEIRQSMRVVEDNSDSQTQAKRARVQVAVWRKEQT</sequence>
<name>A0A9P5C338_9PLEO</name>
<organism evidence="4 5">
    <name type="scientific">Didymella heteroderae</name>
    <dbReference type="NCBI Taxonomy" id="1769908"/>
    <lineage>
        <taxon>Eukaryota</taxon>
        <taxon>Fungi</taxon>
        <taxon>Dikarya</taxon>
        <taxon>Ascomycota</taxon>
        <taxon>Pezizomycotina</taxon>
        <taxon>Dothideomycetes</taxon>
        <taxon>Pleosporomycetidae</taxon>
        <taxon>Pleosporales</taxon>
        <taxon>Pleosporineae</taxon>
        <taxon>Didymellaceae</taxon>
        <taxon>Didymella</taxon>
    </lineage>
</organism>
<feature type="compositionally biased region" description="Basic and acidic residues" evidence="1">
    <location>
        <begin position="13"/>
        <end position="31"/>
    </location>
</feature>
<feature type="compositionally biased region" description="Low complexity" evidence="1">
    <location>
        <begin position="662"/>
        <end position="695"/>
    </location>
</feature>
<feature type="domain" description="Cryptic loci regulator 2 C-terminal" evidence="2">
    <location>
        <begin position="424"/>
        <end position="545"/>
    </location>
</feature>
<dbReference type="InterPro" id="IPR018839">
    <property type="entry name" value="Tscrpt-silencing_Clr2_C"/>
</dbReference>
<evidence type="ECO:0008006" key="6">
    <source>
        <dbReference type="Google" id="ProtNLM"/>
    </source>
</evidence>
<feature type="domain" description="Cryptic loci regulator 2 N-terminal" evidence="3">
    <location>
        <begin position="58"/>
        <end position="121"/>
    </location>
</feature>
<feature type="compositionally biased region" description="Basic and acidic residues" evidence="1">
    <location>
        <begin position="726"/>
        <end position="739"/>
    </location>
</feature>
<dbReference type="InterPro" id="IPR031915">
    <property type="entry name" value="Clr2_N"/>
</dbReference>
<dbReference type="GO" id="GO:0031934">
    <property type="term" value="C:mating-type region heterochromatin"/>
    <property type="evidence" value="ECO:0007669"/>
    <property type="project" value="TreeGrafter"/>
</dbReference>
<protein>
    <recommendedName>
        <fullName evidence="6">Cryptic loci regulator 2 N-terminal domain-containing protein</fullName>
    </recommendedName>
</protein>
<gene>
    <name evidence="4" type="ORF">E8E12_001341</name>
</gene>
<accession>A0A9P5C338</accession>